<feature type="zinc finger region" description="C3H1-type" evidence="1">
    <location>
        <begin position="176"/>
        <end position="205"/>
    </location>
</feature>
<feature type="region of interest" description="Disordered" evidence="2">
    <location>
        <begin position="67"/>
        <end position="171"/>
    </location>
</feature>
<evidence type="ECO:0000256" key="1">
    <source>
        <dbReference type="PROSITE-ProRule" id="PRU00723"/>
    </source>
</evidence>
<keyword evidence="5" id="KW-1185">Reference proteome</keyword>
<proteinExistence type="predicted"/>
<keyword evidence="1" id="KW-0479">Metal-binding</keyword>
<evidence type="ECO:0000256" key="2">
    <source>
        <dbReference type="SAM" id="MobiDB-lite"/>
    </source>
</evidence>
<organism evidence="4 5">
    <name type="scientific">Lithohypha guttulata</name>
    <dbReference type="NCBI Taxonomy" id="1690604"/>
    <lineage>
        <taxon>Eukaryota</taxon>
        <taxon>Fungi</taxon>
        <taxon>Dikarya</taxon>
        <taxon>Ascomycota</taxon>
        <taxon>Pezizomycotina</taxon>
        <taxon>Eurotiomycetes</taxon>
        <taxon>Chaetothyriomycetidae</taxon>
        <taxon>Chaetothyriales</taxon>
        <taxon>Trichomeriaceae</taxon>
        <taxon>Lithohypha</taxon>
    </lineage>
</organism>
<feature type="compositionally biased region" description="Basic and acidic residues" evidence="2">
    <location>
        <begin position="501"/>
        <end position="518"/>
    </location>
</feature>
<keyword evidence="1" id="KW-0863">Zinc-finger</keyword>
<name>A0ABR0KKJ8_9EURO</name>
<evidence type="ECO:0000259" key="3">
    <source>
        <dbReference type="PROSITE" id="PS50103"/>
    </source>
</evidence>
<dbReference type="Proteomes" id="UP001345013">
    <property type="component" value="Unassembled WGS sequence"/>
</dbReference>
<dbReference type="PROSITE" id="PS50103">
    <property type="entry name" value="ZF_C3H1"/>
    <property type="match status" value="1"/>
</dbReference>
<feature type="compositionally biased region" description="Polar residues" evidence="2">
    <location>
        <begin position="348"/>
        <end position="373"/>
    </location>
</feature>
<protein>
    <recommendedName>
        <fullName evidence="3">C3H1-type domain-containing protein</fullName>
    </recommendedName>
</protein>
<feature type="region of interest" description="Disordered" evidence="2">
    <location>
        <begin position="290"/>
        <end position="392"/>
    </location>
</feature>
<dbReference type="InterPro" id="IPR000571">
    <property type="entry name" value="Znf_CCCH"/>
</dbReference>
<evidence type="ECO:0000313" key="5">
    <source>
        <dbReference type="Proteomes" id="UP001345013"/>
    </source>
</evidence>
<keyword evidence="1" id="KW-0862">Zinc</keyword>
<dbReference type="EMBL" id="JAVRRG010000011">
    <property type="protein sequence ID" value="KAK5099112.1"/>
    <property type="molecule type" value="Genomic_DNA"/>
</dbReference>
<feature type="compositionally biased region" description="Basic residues" evidence="2">
    <location>
        <begin position="491"/>
        <end position="500"/>
    </location>
</feature>
<feature type="compositionally biased region" description="Polar residues" evidence="2">
    <location>
        <begin position="67"/>
        <end position="81"/>
    </location>
</feature>
<comment type="caution">
    <text evidence="4">The sequence shown here is derived from an EMBL/GenBank/DDBJ whole genome shotgun (WGS) entry which is preliminary data.</text>
</comment>
<feature type="domain" description="C3H1-type" evidence="3">
    <location>
        <begin position="176"/>
        <end position="205"/>
    </location>
</feature>
<evidence type="ECO:0000313" key="4">
    <source>
        <dbReference type="EMBL" id="KAK5099112.1"/>
    </source>
</evidence>
<sequence>MADTLKPQFYVLRPNNVAIPLIPMDELPHNIRVEGVPRVLTMEDVMVMKGIGKVEPRHQTYHVYDTNKTSSGMPSITQTHVLPQRPPTPAASASGSDCNTAPSRPPSDTIFPGPRKFYGIQEQKPDSDDETNISNQKVEASSATEASSKTSEVSGKHDTLPPWKNVTQLGSRLPPPGKKVYCSHWMSTGECDYAQQGCLYKHEMPLDIEMLNHLGFQDIPKWYRERHNIGKLTAVPGSGAHIRGSSQSGLMQSNWRSTSSSAVSAKGSRGPTLVPMSRANIHAADMKFPRRPAANGTIRTSRASRTKGLFEHDLLTTAPPSPSIKPTSSLLNSKYAPMTPLSPAAPNPTRSGSDADISVSSTAAQTGSPSNTAPKMVPMTGRSARVPASPRSKWKSFAANSTLSDSASEYMTSQSRRSSVISDYEAKLERENLKRDMAEAAEYAEVVARHKSQEEQASLARMQEHAIAAAKEKLRESVYEKSFSPVAQSSGRKKAARGSKGKVEVRNLEGDDHVARSS</sequence>
<gene>
    <name evidence="4" type="ORF">LTR24_001513</name>
</gene>
<reference evidence="4 5" key="1">
    <citation type="submission" date="2023-08" db="EMBL/GenBank/DDBJ databases">
        <title>Black Yeasts Isolated from many extreme environments.</title>
        <authorList>
            <person name="Coleine C."/>
            <person name="Stajich J.E."/>
            <person name="Selbmann L."/>
        </authorList>
    </citation>
    <scope>NUCLEOTIDE SEQUENCE [LARGE SCALE GENOMIC DNA]</scope>
    <source>
        <strain evidence="4 5">CCFEE 5885</strain>
    </source>
</reference>
<feature type="compositionally biased region" description="Low complexity" evidence="2">
    <location>
        <begin position="137"/>
        <end position="153"/>
    </location>
</feature>
<feature type="compositionally biased region" description="Polar residues" evidence="2">
    <location>
        <begin position="91"/>
        <end position="102"/>
    </location>
</feature>
<feature type="region of interest" description="Disordered" evidence="2">
    <location>
        <begin position="481"/>
        <end position="518"/>
    </location>
</feature>
<accession>A0ABR0KKJ8</accession>